<proteinExistence type="predicted"/>
<evidence type="ECO:0000256" key="1">
    <source>
        <dbReference type="SAM" id="MobiDB-lite"/>
    </source>
</evidence>
<evidence type="ECO:0000313" key="3">
    <source>
        <dbReference type="Proteomes" id="UP001221898"/>
    </source>
</evidence>
<feature type="region of interest" description="Disordered" evidence="1">
    <location>
        <begin position="1"/>
        <end position="22"/>
    </location>
</feature>
<dbReference type="EMBL" id="JAINUG010000132">
    <property type="protein sequence ID" value="KAJ8393861.1"/>
    <property type="molecule type" value="Genomic_DNA"/>
</dbReference>
<reference evidence="2" key="1">
    <citation type="journal article" date="2023" name="Science">
        <title>Genome structures resolve the early diversification of teleost fishes.</title>
        <authorList>
            <person name="Parey E."/>
            <person name="Louis A."/>
            <person name="Montfort J."/>
            <person name="Bouchez O."/>
            <person name="Roques C."/>
            <person name="Iampietro C."/>
            <person name="Lluch J."/>
            <person name="Castinel A."/>
            <person name="Donnadieu C."/>
            <person name="Desvignes T."/>
            <person name="Floi Bucao C."/>
            <person name="Jouanno E."/>
            <person name="Wen M."/>
            <person name="Mejri S."/>
            <person name="Dirks R."/>
            <person name="Jansen H."/>
            <person name="Henkel C."/>
            <person name="Chen W.J."/>
            <person name="Zahm M."/>
            <person name="Cabau C."/>
            <person name="Klopp C."/>
            <person name="Thompson A.W."/>
            <person name="Robinson-Rechavi M."/>
            <person name="Braasch I."/>
            <person name="Lecointre G."/>
            <person name="Bobe J."/>
            <person name="Postlethwait J.H."/>
            <person name="Berthelot C."/>
            <person name="Roest Crollius H."/>
            <person name="Guiguen Y."/>
        </authorList>
    </citation>
    <scope>NUCLEOTIDE SEQUENCE</scope>
    <source>
        <strain evidence="2">NC1722</strain>
    </source>
</reference>
<sequence length="142" mass="15420">MLPSTALPFSTKPSSNEQLPWKPLTIPSTVHNRMSIFHQRPEQLCKGRKTASVHTVIHSHTETIWTEVKTKASSPWLHGSRSRLAPLQRAGAIWPARGGSGGPPAANRPTAAGAVASAMGTWRGDLEWPLCCVSRAAIFHLK</sequence>
<accession>A0AAD7S351</accession>
<organism evidence="2 3">
    <name type="scientific">Aldrovandia affinis</name>
    <dbReference type="NCBI Taxonomy" id="143900"/>
    <lineage>
        <taxon>Eukaryota</taxon>
        <taxon>Metazoa</taxon>
        <taxon>Chordata</taxon>
        <taxon>Craniata</taxon>
        <taxon>Vertebrata</taxon>
        <taxon>Euteleostomi</taxon>
        <taxon>Actinopterygii</taxon>
        <taxon>Neopterygii</taxon>
        <taxon>Teleostei</taxon>
        <taxon>Notacanthiformes</taxon>
        <taxon>Halosauridae</taxon>
        <taxon>Aldrovandia</taxon>
    </lineage>
</organism>
<dbReference type="Proteomes" id="UP001221898">
    <property type="component" value="Unassembled WGS sequence"/>
</dbReference>
<evidence type="ECO:0000313" key="2">
    <source>
        <dbReference type="EMBL" id="KAJ8393861.1"/>
    </source>
</evidence>
<protein>
    <submittedName>
        <fullName evidence="2">Uncharacterized protein</fullName>
    </submittedName>
</protein>
<name>A0AAD7S351_9TELE</name>
<feature type="compositionally biased region" description="Polar residues" evidence="1">
    <location>
        <begin position="7"/>
        <end position="18"/>
    </location>
</feature>
<gene>
    <name evidence="2" type="ORF">AAFF_G00055900</name>
</gene>
<dbReference type="AlphaFoldDB" id="A0AAD7S351"/>
<comment type="caution">
    <text evidence="2">The sequence shown here is derived from an EMBL/GenBank/DDBJ whole genome shotgun (WGS) entry which is preliminary data.</text>
</comment>
<keyword evidence="3" id="KW-1185">Reference proteome</keyword>